<name>A0A2M7RF72_9BACT</name>
<reference evidence="2" key="1">
    <citation type="submission" date="2017-09" db="EMBL/GenBank/DDBJ databases">
        <title>Depth-based differentiation of microbial function through sediment-hosted aquifers and enrichment of novel symbionts in the deep terrestrial subsurface.</title>
        <authorList>
            <person name="Probst A.J."/>
            <person name="Ladd B."/>
            <person name="Jarett J.K."/>
            <person name="Geller-Mcgrath D.E."/>
            <person name="Sieber C.M.K."/>
            <person name="Emerson J.B."/>
            <person name="Anantharaman K."/>
            <person name="Thomas B.C."/>
            <person name="Malmstrom R."/>
            <person name="Stieglmeier M."/>
            <person name="Klingl A."/>
            <person name="Woyke T."/>
            <person name="Ryan C.M."/>
            <person name="Banfield J.F."/>
        </authorList>
    </citation>
    <scope>NUCLEOTIDE SEQUENCE [LARGE SCALE GENOMIC DNA]</scope>
</reference>
<sequence>MEWEIAFLFNYPVQRKWQWFKNIKHGRPNRKKIRIEEDQFLAITFLQDRIANGSTLMTDHHEQTITIDRIKYFWPTSKEDAETRTHRTTKL</sequence>
<dbReference type="EMBL" id="PFMC01000047">
    <property type="protein sequence ID" value="PIY94996.1"/>
    <property type="molecule type" value="Genomic_DNA"/>
</dbReference>
<dbReference type="Proteomes" id="UP000228689">
    <property type="component" value="Unassembled WGS sequence"/>
</dbReference>
<evidence type="ECO:0000313" key="2">
    <source>
        <dbReference type="Proteomes" id="UP000228689"/>
    </source>
</evidence>
<comment type="caution">
    <text evidence="1">The sequence shown here is derived from an EMBL/GenBank/DDBJ whole genome shotgun (WGS) entry which is preliminary data.</text>
</comment>
<proteinExistence type="predicted"/>
<protein>
    <submittedName>
        <fullName evidence="1">Uncharacterized protein</fullName>
    </submittedName>
</protein>
<gene>
    <name evidence="1" type="ORF">COY67_01640</name>
</gene>
<organism evidence="1 2">
    <name type="scientific">Candidatus Komeilibacteria bacterium CG_4_10_14_0_8_um_filter_37_78</name>
    <dbReference type="NCBI Taxonomy" id="1974471"/>
    <lineage>
        <taxon>Bacteria</taxon>
        <taxon>Candidatus Komeiliibacteriota</taxon>
    </lineage>
</organism>
<dbReference type="AlphaFoldDB" id="A0A2M7RF72"/>
<evidence type="ECO:0000313" key="1">
    <source>
        <dbReference type="EMBL" id="PIY94996.1"/>
    </source>
</evidence>
<accession>A0A2M7RF72</accession>